<dbReference type="RefSeq" id="WP_055977170.1">
    <property type="nucleotide sequence ID" value="NZ_BAABEG010000001.1"/>
</dbReference>
<protein>
    <submittedName>
        <fullName evidence="1">Uncharacterized protein</fullName>
    </submittedName>
</protein>
<dbReference type="Proteomes" id="UP000536262">
    <property type="component" value="Unassembled WGS sequence"/>
</dbReference>
<name>A0A7X0KIH4_9HYPH</name>
<accession>A0A7X0KIH4</accession>
<sequence>MSEDPETARQIAELARDTRPLLVLDVDEVLLEFMVPFMRFLDAQGLVFLAKSFKLTGNIVDRKTQIAVDQEAVSGLLDGFFLAQREWQTAAQGAADAVATLAGSAEVVMLTAMPHRHRDVRRLHLDALGFPYPLLTTEAAKGPALRQLRGESPRPVAFVDDIPYNLVSVRDAVSDAHLFNLMSYREMRLLMPPMPDGIVVAEDWTEAAPKIAAALGL</sequence>
<dbReference type="InterPro" id="IPR036412">
    <property type="entry name" value="HAD-like_sf"/>
</dbReference>
<gene>
    <name evidence="1" type="ORF">GGR00_000358</name>
</gene>
<dbReference type="SUPFAM" id="SSF56784">
    <property type="entry name" value="HAD-like"/>
    <property type="match status" value="1"/>
</dbReference>
<evidence type="ECO:0000313" key="2">
    <source>
        <dbReference type="Proteomes" id="UP000536262"/>
    </source>
</evidence>
<dbReference type="EMBL" id="JACHOU010000001">
    <property type="protein sequence ID" value="MBB6352606.1"/>
    <property type="molecule type" value="Genomic_DNA"/>
</dbReference>
<organism evidence="1 2">
    <name type="scientific">Aminobacter aganoensis</name>
    <dbReference type="NCBI Taxonomy" id="83264"/>
    <lineage>
        <taxon>Bacteria</taxon>
        <taxon>Pseudomonadati</taxon>
        <taxon>Pseudomonadota</taxon>
        <taxon>Alphaproteobacteria</taxon>
        <taxon>Hyphomicrobiales</taxon>
        <taxon>Phyllobacteriaceae</taxon>
        <taxon>Aminobacter</taxon>
    </lineage>
</organism>
<evidence type="ECO:0000313" key="1">
    <source>
        <dbReference type="EMBL" id="MBB6352606.1"/>
    </source>
</evidence>
<proteinExistence type="predicted"/>
<comment type="caution">
    <text evidence="1">The sequence shown here is derived from an EMBL/GenBank/DDBJ whole genome shotgun (WGS) entry which is preliminary data.</text>
</comment>
<reference evidence="1 2" key="1">
    <citation type="submission" date="2020-08" db="EMBL/GenBank/DDBJ databases">
        <title>Genomic Encyclopedia of Type Strains, Phase IV (KMG-IV): sequencing the most valuable type-strain genomes for metagenomic binning, comparative biology and taxonomic classification.</title>
        <authorList>
            <person name="Goeker M."/>
        </authorList>
    </citation>
    <scope>NUCLEOTIDE SEQUENCE [LARGE SCALE GENOMIC DNA]</scope>
    <source>
        <strain evidence="1 2">DSM 7051</strain>
    </source>
</reference>
<dbReference type="AlphaFoldDB" id="A0A7X0KIH4"/>
<keyword evidence="2" id="KW-1185">Reference proteome</keyword>